<reference evidence="2 3" key="1">
    <citation type="journal article" date="2018" name="Mol. Biol. Evol.">
        <title>Broad Genomic Sampling Reveals a Smut Pathogenic Ancestry of the Fungal Clade Ustilaginomycotina.</title>
        <authorList>
            <person name="Kijpornyongpan T."/>
            <person name="Mondo S.J."/>
            <person name="Barry K."/>
            <person name="Sandor L."/>
            <person name="Lee J."/>
            <person name="Lipzen A."/>
            <person name="Pangilinan J."/>
            <person name="LaButti K."/>
            <person name="Hainaut M."/>
            <person name="Henrissat B."/>
            <person name="Grigoriev I.V."/>
            <person name="Spatafora J.W."/>
            <person name="Aime M.C."/>
        </authorList>
    </citation>
    <scope>NUCLEOTIDE SEQUENCE [LARGE SCALE GENOMIC DNA]</scope>
    <source>
        <strain evidence="2 3">MCA 4718</strain>
    </source>
</reference>
<organism evidence="2 3">
    <name type="scientific">Pseudomicrostroma glucosiphilum</name>
    <dbReference type="NCBI Taxonomy" id="1684307"/>
    <lineage>
        <taxon>Eukaryota</taxon>
        <taxon>Fungi</taxon>
        <taxon>Dikarya</taxon>
        <taxon>Basidiomycota</taxon>
        <taxon>Ustilaginomycotina</taxon>
        <taxon>Exobasidiomycetes</taxon>
        <taxon>Microstromatales</taxon>
        <taxon>Microstromatales incertae sedis</taxon>
        <taxon>Pseudomicrostroma</taxon>
    </lineage>
</organism>
<dbReference type="OrthoDB" id="1918at2759"/>
<feature type="compositionally biased region" description="Polar residues" evidence="1">
    <location>
        <begin position="216"/>
        <end position="232"/>
    </location>
</feature>
<feature type="region of interest" description="Disordered" evidence="1">
    <location>
        <begin position="600"/>
        <end position="621"/>
    </location>
</feature>
<feature type="region of interest" description="Disordered" evidence="1">
    <location>
        <begin position="838"/>
        <end position="857"/>
    </location>
</feature>
<dbReference type="Pfam" id="PF08737">
    <property type="entry name" value="Rgp1"/>
    <property type="match status" value="1"/>
</dbReference>
<keyword evidence="3" id="KW-1185">Reference proteome</keyword>
<dbReference type="InterPro" id="IPR014848">
    <property type="entry name" value="Rgp1"/>
</dbReference>
<proteinExistence type="predicted"/>
<feature type="region of interest" description="Disordered" evidence="1">
    <location>
        <begin position="671"/>
        <end position="693"/>
    </location>
</feature>
<gene>
    <name evidence="2" type="ORF">BCV69DRAFT_281189</name>
</gene>
<feature type="region of interest" description="Disordered" evidence="1">
    <location>
        <begin position="150"/>
        <end position="244"/>
    </location>
</feature>
<dbReference type="PANTHER" id="PTHR12507">
    <property type="entry name" value="REDUCED GROWTH PHENOTYPE 1 RGP1, YEAST -RELATED"/>
    <property type="match status" value="1"/>
</dbReference>
<feature type="region of interest" description="Disordered" evidence="1">
    <location>
        <begin position="873"/>
        <end position="903"/>
    </location>
</feature>
<feature type="compositionally biased region" description="Low complexity" evidence="1">
    <location>
        <begin position="326"/>
        <end position="344"/>
    </location>
</feature>
<name>A0A316UBF2_9BASI</name>
<dbReference type="EMBL" id="KZ819323">
    <property type="protein sequence ID" value="PWN22184.1"/>
    <property type="molecule type" value="Genomic_DNA"/>
</dbReference>
<evidence type="ECO:0000313" key="2">
    <source>
        <dbReference type="EMBL" id="PWN22184.1"/>
    </source>
</evidence>
<sequence length="938" mass="99943">MSLLHQSSPLEVTVTPAQSSFFAGEELRCLITFTNRNIPVPASQPLPSTSRFPGSLDASFSRDRRTISDAEAVTSTPPPKGHVKSQSFDIRSAPARNGKQRQTSSGTGIREEGEEDGEAAIDYDLAGNVLPTRKRVIGKHALPSRLPSAGRAAFEKKHTKSASVAALPNPTATSSPAQAPNPRNKAAIGLGYPSTAGSGPSANTLGASRPVPGASDTVNSRGNTRRLSTSIQADHPHSRKKSVIQVQHEDLSAAFELSNGAQGSRLGKGGQAAFGDDTTIPGAYDMTPSQSRDTSLSENAFYGLGRNDTMESVVRDQLTSWSHGGAPPSRRPSASNVSSSPQVPDIATGSSPLFPQRGTAAPGTETVLWSFAQFSGSYEVDESLIKPGEFEEVKRRLAFGDALSASGTSAPRAIGGGDLGHDENGDAAAAKGWAAYLRNALGGAEGGQAASSRHRRTGSTMLEVRQKTMASKTIPTFSSPPSIVAVDLNLLPGESKTYSFTMQLPTDLPPSYFGKAIKFTYELVIGTNRVDSRKIAAKAGNQRSRLIKIPLRIYNHVNIAGARAFFDLTNPVILLRDTAKIREEDSDLKSTEAKRRAEEMVKQMSSDSAQGVRRQERGERSRRDLQLYARSLLASCEGGAEAADGVTTLETEMKHLIASPPQTLRQLEGKTAANGASVPLRRNSSVSAAGEEEAPESCKSAIEVLTRNSQKVSYDISKDGAVAAVLTLVKSKYRLGDSILGVVNINRVGAVARVVRLAAVLESYEEVEASLGTMTAGRMQKATRKIHAEHHDNTLDAGQASFSLPIPSGATPDFSTSGVKLHWTVRLSFLTQVAEHTSKSAPRPLPPPHLHPSSEEDGFSLYHSRYRAIPRLSGPIGSLFPPSTDDNRNKESKGGEEEDALRENFGRDVKLEIVECAVAVTVLPNSTSFKPSPVSFAA</sequence>
<evidence type="ECO:0000313" key="3">
    <source>
        <dbReference type="Proteomes" id="UP000245942"/>
    </source>
</evidence>
<dbReference type="RefSeq" id="XP_025349344.1">
    <property type="nucleotide sequence ID" value="XM_025491888.1"/>
</dbReference>
<protein>
    <submittedName>
        <fullName evidence="2">Rgp1-domain-containing protein</fullName>
    </submittedName>
</protein>
<feature type="region of interest" description="Disordered" evidence="1">
    <location>
        <begin position="40"/>
        <end position="118"/>
    </location>
</feature>
<accession>A0A316UBF2</accession>
<evidence type="ECO:0000256" key="1">
    <source>
        <dbReference type="SAM" id="MobiDB-lite"/>
    </source>
</evidence>
<dbReference type="GeneID" id="37013622"/>
<feature type="compositionally biased region" description="Basic and acidic residues" evidence="1">
    <location>
        <begin position="885"/>
        <end position="903"/>
    </location>
</feature>
<feature type="compositionally biased region" description="Polar residues" evidence="1">
    <location>
        <begin position="195"/>
        <end position="206"/>
    </location>
</feature>
<dbReference type="Proteomes" id="UP000245942">
    <property type="component" value="Unassembled WGS sequence"/>
</dbReference>
<dbReference type="AlphaFoldDB" id="A0A316UBF2"/>
<dbReference type="STRING" id="1684307.A0A316UBF2"/>
<feature type="region of interest" description="Disordered" evidence="1">
    <location>
        <begin position="319"/>
        <end position="360"/>
    </location>
</feature>